<comment type="caution">
    <text evidence="1">The sequence shown here is derived from an EMBL/GenBank/DDBJ whole genome shotgun (WGS) entry which is preliminary data.</text>
</comment>
<evidence type="ECO:0000313" key="2">
    <source>
        <dbReference type="Proteomes" id="UP001062776"/>
    </source>
</evidence>
<sequence>MPDYGTRTIGGRNVRHVASLGTHCLASGILKNADLKRYSLPFDWGWATPAMVLHCLQTDFQDFLPEQAEEDHVLYRRLFGIACVFAHRDIREPLNRAYYERCMNRMRRLFASDEAKLFLMIARPETPIGAHFEEIVDQLGRTTSRAELLAIQLQPPRGNGQSLSLELVGEHKGSRLYNFRPASKEAGLGYFPDIVDELVVLRLVYEYAIDLKSAP</sequence>
<protein>
    <submittedName>
        <fullName evidence="1">Uncharacterized protein</fullName>
    </submittedName>
</protein>
<gene>
    <name evidence="1" type="ORF">AA0535_2231</name>
</gene>
<name>A0ABQ0Q4M0_9PROT</name>
<reference evidence="1" key="1">
    <citation type="submission" date="2013-04" db="EMBL/GenBank/DDBJ databases">
        <title>The genome sequencing project of 58 acetic acid bacteria.</title>
        <authorList>
            <person name="Okamoto-Kainuma A."/>
            <person name="Ishikawa M."/>
            <person name="Umino S."/>
            <person name="Koizumi Y."/>
            <person name="Shiwa Y."/>
            <person name="Yoshikawa H."/>
            <person name="Matsutani M."/>
            <person name="Matsushita K."/>
        </authorList>
    </citation>
    <scope>NUCLEOTIDE SEQUENCE</scope>
    <source>
        <strain evidence="1">NRIC 0535</strain>
    </source>
</reference>
<dbReference type="EMBL" id="BAPV01000040">
    <property type="protein sequence ID" value="GBQ91183.1"/>
    <property type="molecule type" value="Genomic_DNA"/>
</dbReference>
<keyword evidence="2" id="KW-1185">Reference proteome</keyword>
<evidence type="ECO:0000313" key="1">
    <source>
        <dbReference type="EMBL" id="GBQ91183.1"/>
    </source>
</evidence>
<dbReference type="Pfam" id="PF08795">
    <property type="entry name" value="DUF1796"/>
    <property type="match status" value="1"/>
</dbReference>
<dbReference type="Proteomes" id="UP001062776">
    <property type="component" value="Unassembled WGS sequence"/>
</dbReference>
<proteinExistence type="predicted"/>
<dbReference type="InterPro" id="IPR014903">
    <property type="entry name" value="DUF1796"/>
</dbReference>
<accession>A0ABQ0Q4M0</accession>
<organism evidence="1 2">
    <name type="scientific">Asaia krungthepensis NRIC 0535</name>
    <dbReference type="NCBI Taxonomy" id="1307925"/>
    <lineage>
        <taxon>Bacteria</taxon>
        <taxon>Pseudomonadati</taxon>
        <taxon>Pseudomonadota</taxon>
        <taxon>Alphaproteobacteria</taxon>
        <taxon>Acetobacterales</taxon>
        <taxon>Acetobacteraceae</taxon>
        <taxon>Asaia</taxon>
    </lineage>
</organism>